<dbReference type="Pfam" id="PF00126">
    <property type="entry name" value="HTH_1"/>
    <property type="match status" value="1"/>
</dbReference>
<dbReference type="GO" id="GO:0003700">
    <property type="term" value="F:DNA-binding transcription factor activity"/>
    <property type="evidence" value="ECO:0007669"/>
    <property type="project" value="InterPro"/>
</dbReference>
<comment type="similarity">
    <text evidence="1">Belongs to the LysR transcriptional regulatory family.</text>
</comment>
<evidence type="ECO:0000313" key="8">
    <source>
        <dbReference type="Proteomes" id="UP000285190"/>
    </source>
</evidence>
<dbReference type="PANTHER" id="PTHR30126">
    <property type="entry name" value="HTH-TYPE TRANSCRIPTIONAL REGULATOR"/>
    <property type="match status" value="1"/>
</dbReference>
<protein>
    <submittedName>
        <fullName evidence="7">LysR family transcriptional regulator</fullName>
    </submittedName>
</protein>
<accession>A0A418WX78</accession>
<keyword evidence="4" id="KW-0804">Transcription</keyword>
<dbReference type="SUPFAM" id="SSF53850">
    <property type="entry name" value="Periplasmic binding protein-like II"/>
    <property type="match status" value="1"/>
</dbReference>
<reference evidence="7 8" key="1">
    <citation type="submission" date="2018-09" db="EMBL/GenBank/DDBJ databases">
        <authorList>
            <person name="Zhu H."/>
        </authorList>
    </citation>
    <scope>NUCLEOTIDE SEQUENCE [LARGE SCALE GENOMIC DNA]</scope>
    <source>
        <strain evidence="7 8">K2R10-39</strain>
    </source>
</reference>
<dbReference type="GO" id="GO:0000976">
    <property type="term" value="F:transcription cis-regulatory region binding"/>
    <property type="evidence" value="ECO:0007669"/>
    <property type="project" value="TreeGrafter"/>
</dbReference>
<keyword evidence="5" id="KW-1133">Transmembrane helix</keyword>
<evidence type="ECO:0000313" key="7">
    <source>
        <dbReference type="EMBL" id="RJG04801.1"/>
    </source>
</evidence>
<evidence type="ECO:0000256" key="1">
    <source>
        <dbReference type="ARBA" id="ARBA00009437"/>
    </source>
</evidence>
<keyword evidence="2" id="KW-0805">Transcription regulation</keyword>
<evidence type="ECO:0000259" key="6">
    <source>
        <dbReference type="PROSITE" id="PS50931"/>
    </source>
</evidence>
<dbReference type="Gene3D" id="1.10.10.10">
    <property type="entry name" value="Winged helix-like DNA-binding domain superfamily/Winged helix DNA-binding domain"/>
    <property type="match status" value="1"/>
</dbReference>
<dbReference type="InterPro" id="IPR036388">
    <property type="entry name" value="WH-like_DNA-bd_sf"/>
</dbReference>
<dbReference type="SUPFAM" id="SSF46785">
    <property type="entry name" value="Winged helix' DNA-binding domain"/>
    <property type="match status" value="1"/>
</dbReference>
<proteinExistence type="inferred from homology"/>
<keyword evidence="3" id="KW-0238">DNA-binding</keyword>
<evidence type="ECO:0000256" key="5">
    <source>
        <dbReference type="SAM" id="Phobius"/>
    </source>
</evidence>
<dbReference type="InterPro" id="IPR036390">
    <property type="entry name" value="WH_DNA-bd_sf"/>
</dbReference>
<dbReference type="PROSITE" id="PS50931">
    <property type="entry name" value="HTH_LYSR"/>
    <property type="match status" value="1"/>
</dbReference>
<evidence type="ECO:0000256" key="2">
    <source>
        <dbReference type="ARBA" id="ARBA00023015"/>
    </source>
</evidence>
<evidence type="ECO:0000256" key="3">
    <source>
        <dbReference type="ARBA" id="ARBA00023125"/>
    </source>
</evidence>
<dbReference type="PANTHER" id="PTHR30126:SF88">
    <property type="entry name" value="TRANSCRIPTIONAL REGULATOR-RELATED"/>
    <property type="match status" value="1"/>
</dbReference>
<comment type="caution">
    <text evidence="7">The sequence shown here is derived from an EMBL/GenBank/DDBJ whole genome shotgun (WGS) entry which is preliminary data.</text>
</comment>
<gene>
    <name evidence="7" type="ORF">D3870_01095</name>
</gene>
<dbReference type="Pfam" id="PF03466">
    <property type="entry name" value="LysR_substrate"/>
    <property type="match status" value="1"/>
</dbReference>
<dbReference type="AlphaFoldDB" id="A0A418WX78"/>
<dbReference type="Proteomes" id="UP000285190">
    <property type="component" value="Unassembled WGS sequence"/>
</dbReference>
<organism evidence="7 8">
    <name type="scientific">Noviherbaspirillum cavernae</name>
    <dbReference type="NCBI Taxonomy" id="2320862"/>
    <lineage>
        <taxon>Bacteria</taxon>
        <taxon>Pseudomonadati</taxon>
        <taxon>Pseudomonadota</taxon>
        <taxon>Betaproteobacteria</taxon>
        <taxon>Burkholderiales</taxon>
        <taxon>Oxalobacteraceae</taxon>
        <taxon>Noviherbaspirillum</taxon>
    </lineage>
</organism>
<feature type="domain" description="HTH lysR-type" evidence="6">
    <location>
        <begin position="206"/>
        <end position="263"/>
    </location>
</feature>
<keyword evidence="5" id="KW-0472">Membrane</keyword>
<sequence length="507" mass="57217">MPCRCIRCAACRWRWQRRFDPFRSMRRKSVHFQQCLSPVPVTACFCMSVAGFLYRDAALMCRPVRCVGEQRIQRMTLHDIACACCRCIATRSIHRRTRYISRFDRSRKNIKQINALPRWRMSCYDSFHSTSRMPHGKRKSCQQHFLHAVDGQAGLLRGAADNAGAMITEDNNMQQTKSQLVKPSLSAPGRHMTYQSRPHDVQNLYVSLKQWRILHAVVDCGGFAEAAKYLHLSQSAVSYTVAKLQEQLGISVLQIEGRKAQLTAAGRALLDRSRHVLKEAVELEMFARNLGQGWGSEVRLVVDHHFPNQLLMRALREFAEIGHDTHVRLSEVAMPRAEEVLRDLAVDLAIGARVPLGFLGEPLIEIEHVAVAHPDHPLLQLGRDVTTSDLARQVQIGIGNSLEPDREGGDGIHYMQRWNVNSLDTAVEAVCQRLGYAWLPAHRIGNLLDQGTLAALPMREGSTYKTMLYLIHGRPWPAFHAASRLAELLRYLAAGELVAHELPDANP</sequence>
<name>A0A418WX78_9BURK</name>
<feature type="transmembrane region" description="Helical" evidence="5">
    <location>
        <begin position="35"/>
        <end position="54"/>
    </location>
</feature>
<dbReference type="Gene3D" id="3.40.190.290">
    <property type="match status" value="1"/>
</dbReference>
<keyword evidence="8" id="KW-1185">Reference proteome</keyword>
<dbReference type="EMBL" id="QYUN01000002">
    <property type="protein sequence ID" value="RJG04801.1"/>
    <property type="molecule type" value="Genomic_DNA"/>
</dbReference>
<evidence type="ECO:0000256" key="4">
    <source>
        <dbReference type="ARBA" id="ARBA00023163"/>
    </source>
</evidence>
<dbReference type="InterPro" id="IPR000847">
    <property type="entry name" value="LysR_HTH_N"/>
</dbReference>
<keyword evidence="5" id="KW-0812">Transmembrane</keyword>
<dbReference type="InterPro" id="IPR005119">
    <property type="entry name" value="LysR_subst-bd"/>
</dbReference>